<dbReference type="InterPro" id="IPR012337">
    <property type="entry name" value="RNaseH-like_sf"/>
</dbReference>
<dbReference type="EMBL" id="CACSHJ010000089">
    <property type="protein sequence ID" value="CAA0384184.1"/>
    <property type="molecule type" value="Genomic_DNA"/>
</dbReference>
<dbReference type="InterPro" id="IPR036397">
    <property type="entry name" value="RNaseH_sf"/>
</dbReference>
<dbReference type="CDD" id="cd06222">
    <property type="entry name" value="RNase_H_like"/>
    <property type="match status" value="1"/>
</dbReference>
<dbReference type="AlphaFoldDB" id="A0A5S9XH41"/>
<dbReference type="Gene3D" id="3.30.420.10">
    <property type="entry name" value="Ribonuclease H-like superfamily/Ribonuclease H"/>
    <property type="match status" value="1"/>
</dbReference>
<dbReference type="Pfam" id="PF13456">
    <property type="entry name" value="RVT_3"/>
    <property type="match status" value="1"/>
</dbReference>
<dbReference type="InterPro" id="IPR002156">
    <property type="entry name" value="RNaseH_domain"/>
</dbReference>
<accession>A0A5S9XH41</accession>
<dbReference type="GO" id="GO:0004523">
    <property type="term" value="F:RNA-DNA hybrid ribonuclease activity"/>
    <property type="evidence" value="ECO:0007669"/>
    <property type="project" value="InterPro"/>
</dbReference>
<dbReference type="GO" id="GO:0003676">
    <property type="term" value="F:nucleic acid binding"/>
    <property type="evidence" value="ECO:0007669"/>
    <property type="project" value="InterPro"/>
</dbReference>
<evidence type="ECO:0000259" key="1">
    <source>
        <dbReference type="Pfam" id="PF13456"/>
    </source>
</evidence>
<feature type="domain" description="RNase H type-1" evidence="1">
    <location>
        <begin position="24"/>
        <end position="144"/>
    </location>
</feature>
<dbReference type="ExpressionAtlas" id="A0A5S9XH41">
    <property type="expression patterns" value="baseline"/>
</dbReference>
<dbReference type="PANTHER" id="PTHR47723:SF19">
    <property type="entry name" value="POLYNUCLEOTIDYL TRANSFERASE, RIBONUCLEASE H-LIKE SUPERFAMILY PROTEIN"/>
    <property type="match status" value="1"/>
</dbReference>
<evidence type="ECO:0000313" key="3">
    <source>
        <dbReference type="Proteomes" id="UP000434276"/>
    </source>
</evidence>
<proteinExistence type="predicted"/>
<evidence type="ECO:0000313" key="2">
    <source>
        <dbReference type="EMBL" id="CAA0384184.1"/>
    </source>
</evidence>
<organism evidence="2 3">
    <name type="scientific">Arabidopsis thaliana</name>
    <name type="common">Mouse-ear cress</name>
    <dbReference type="NCBI Taxonomy" id="3702"/>
    <lineage>
        <taxon>Eukaryota</taxon>
        <taxon>Viridiplantae</taxon>
        <taxon>Streptophyta</taxon>
        <taxon>Embryophyta</taxon>
        <taxon>Tracheophyta</taxon>
        <taxon>Spermatophyta</taxon>
        <taxon>Magnoliopsida</taxon>
        <taxon>eudicotyledons</taxon>
        <taxon>Gunneridae</taxon>
        <taxon>Pentapetalae</taxon>
        <taxon>rosids</taxon>
        <taxon>malvids</taxon>
        <taxon>Brassicales</taxon>
        <taxon>Brassicaceae</taxon>
        <taxon>Camelineae</taxon>
        <taxon>Arabidopsis</taxon>
    </lineage>
</organism>
<sequence length="165" mass="18942">MTRAGRGHMQYGWKKPNHGFMKCNYDCSYRQGGLDTNAGWIIRNEAGTFVMAAQSKGRQCNSVLEAELQGLLMAMQHTWVRGYKKIIFEGDNRSVAECVNGKTRSFELHNLIREIQYWQKKFLEAEVTWVPRTSNKVADCLAKFPFPNNTSFSFFSLVPYCTIPP</sequence>
<gene>
    <name evidence="2" type="ORF">C24_LOCUS14376</name>
</gene>
<dbReference type="SUPFAM" id="SSF53098">
    <property type="entry name" value="Ribonuclease H-like"/>
    <property type="match status" value="1"/>
</dbReference>
<protein>
    <recommendedName>
        <fullName evidence="1">RNase H type-1 domain-containing protein</fullName>
    </recommendedName>
</protein>
<dbReference type="InterPro" id="IPR044730">
    <property type="entry name" value="RNase_H-like_dom_plant"/>
</dbReference>
<dbReference type="PANTHER" id="PTHR47723">
    <property type="entry name" value="OS05G0353850 PROTEIN"/>
    <property type="match status" value="1"/>
</dbReference>
<reference evidence="2 3" key="1">
    <citation type="submission" date="2019-12" db="EMBL/GenBank/DDBJ databases">
        <authorList>
            <person name="Jiao W.-B."/>
            <person name="Schneeberger K."/>
        </authorList>
    </citation>
    <scope>NUCLEOTIDE SEQUENCE [LARGE SCALE GENOMIC DNA]</scope>
    <source>
        <strain evidence="3">cv. C24</strain>
    </source>
</reference>
<dbReference type="Proteomes" id="UP000434276">
    <property type="component" value="Unassembled WGS sequence"/>
</dbReference>
<dbReference type="OrthoDB" id="1108735at2759"/>
<dbReference type="InterPro" id="IPR053151">
    <property type="entry name" value="RNase_H-like"/>
</dbReference>
<name>A0A5S9XH41_ARATH</name>